<reference evidence="5 6" key="1">
    <citation type="submission" date="2019-04" db="EMBL/GenBank/DDBJ databases">
        <title>Complete genome sequence of Agrobacterium tumefaciens CFBP7129.</title>
        <authorList>
            <person name="Haryono M."/>
            <person name="Lin Y.-C."/>
            <person name="Lai E.-M."/>
            <person name="Kuo C.-H."/>
        </authorList>
    </citation>
    <scope>NUCLEOTIDE SEQUENCE [LARGE SCALE GENOMIC DNA]</scope>
    <source>
        <strain evidence="5 6">CFBP7129</strain>
        <plasmid evidence="6">patcfbp7129b</plasmid>
    </source>
</reference>
<dbReference type="Pfam" id="PF12833">
    <property type="entry name" value="HTH_18"/>
    <property type="match status" value="1"/>
</dbReference>
<evidence type="ECO:0000256" key="1">
    <source>
        <dbReference type="ARBA" id="ARBA00023015"/>
    </source>
</evidence>
<dbReference type="InterPro" id="IPR009057">
    <property type="entry name" value="Homeodomain-like_sf"/>
</dbReference>
<sequence length="327" mass="36672">MERRMILPGFVEDALGSLYEAGIDVAPLLAAAGLPESVTEPVSNTSYGRLWWLIAETMQDEFFGLAARPMRPGSYEMLCHCVLHTKTLEQALKRALTYLSLVLDNPRGELTVIGGEAKIVLSAATGPRTAFAYRTFWLILMGVACWLVGRRLPLKQLRFSCAAPVHRDDYRQFFGAPVHFDAEETSLVFDAAHLDLPVVRDEPALKIFLRDAPANILVRYRHDGGVTERIRQKLGALSPEEWPHFDNLARDLRLAPATLRRRLRAEGQTYSSIKDELRTGLARKLLDSQEMTISEIAAELGYSEPSAFYRAFKKWSGGSPRSRGDRP</sequence>
<dbReference type="PROSITE" id="PS01124">
    <property type="entry name" value="HTH_ARAC_FAMILY_2"/>
    <property type="match status" value="1"/>
</dbReference>
<dbReference type="SUPFAM" id="SSF46689">
    <property type="entry name" value="Homeodomain-like"/>
    <property type="match status" value="1"/>
</dbReference>
<dbReference type="RefSeq" id="WP_080850766.1">
    <property type="nucleotide sequence ID" value="NZ_CP039925.1"/>
</dbReference>
<protein>
    <submittedName>
        <fullName evidence="5">AraC family transcriptional regulator</fullName>
    </submittedName>
</protein>
<evidence type="ECO:0000256" key="3">
    <source>
        <dbReference type="ARBA" id="ARBA00023163"/>
    </source>
</evidence>
<dbReference type="GO" id="GO:0003700">
    <property type="term" value="F:DNA-binding transcription factor activity"/>
    <property type="evidence" value="ECO:0007669"/>
    <property type="project" value="InterPro"/>
</dbReference>
<accession>A0A4D7YNW0</accession>
<dbReference type="AlphaFoldDB" id="A0A4D7YNW0"/>
<evidence type="ECO:0000313" key="6">
    <source>
        <dbReference type="Proteomes" id="UP000298649"/>
    </source>
</evidence>
<dbReference type="InterPro" id="IPR032687">
    <property type="entry name" value="AraC-type_N"/>
</dbReference>
<dbReference type="SMART" id="SM00342">
    <property type="entry name" value="HTH_ARAC"/>
    <property type="match status" value="1"/>
</dbReference>
<dbReference type="Gene3D" id="1.10.10.60">
    <property type="entry name" value="Homeodomain-like"/>
    <property type="match status" value="1"/>
</dbReference>
<dbReference type="InterPro" id="IPR018060">
    <property type="entry name" value="HTH_AraC"/>
</dbReference>
<geneLocation type="plasmid" evidence="6">
    <name>patcfbp7129b</name>
</geneLocation>
<evidence type="ECO:0000259" key="4">
    <source>
        <dbReference type="PROSITE" id="PS01124"/>
    </source>
</evidence>
<organism evidence="5 6">
    <name type="scientific">Agrobacterium tumefaciens</name>
    <dbReference type="NCBI Taxonomy" id="358"/>
    <lineage>
        <taxon>Bacteria</taxon>
        <taxon>Pseudomonadati</taxon>
        <taxon>Pseudomonadota</taxon>
        <taxon>Alphaproteobacteria</taxon>
        <taxon>Hyphomicrobiales</taxon>
        <taxon>Rhizobiaceae</taxon>
        <taxon>Rhizobium/Agrobacterium group</taxon>
        <taxon>Agrobacterium</taxon>
        <taxon>Agrobacterium tumefaciens complex</taxon>
    </lineage>
</organism>
<evidence type="ECO:0000256" key="2">
    <source>
        <dbReference type="ARBA" id="ARBA00023125"/>
    </source>
</evidence>
<keyword evidence="5" id="KW-0614">Plasmid</keyword>
<dbReference type="Pfam" id="PF12625">
    <property type="entry name" value="Arabinose_bd"/>
    <property type="match status" value="1"/>
</dbReference>
<proteinExistence type="predicted"/>
<dbReference type="PANTHER" id="PTHR47894:SF1">
    <property type="entry name" value="HTH-TYPE TRANSCRIPTIONAL REGULATOR VQSM"/>
    <property type="match status" value="1"/>
</dbReference>
<keyword evidence="3" id="KW-0804">Transcription</keyword>
<dbReference type="GO" id="GO:0000976">
    <property type="term" value="F:transcription cis-regulatory region binding"/>
    <property type="evidence" value="ECO:0007669"/>
    <property type="project" value="TreeGrafter"/>
</dbReference>
<dbReference type="EMBL" id="CP039925">
    <property type="protein sequence ID" value="QCL98205.1"/>
    <property type="molecule type" value="Genomic_DNA"/>
</dbReference>
<name>A0A4D7YNW0_AGRTU</name>
<evidence type="ECO:0000313" key="5">
    <source>
        <dbReference type="EMBL" id="QCL98205.1"/>
    </source>
</evidence>
<dbReference type="PANTHER" id="PTHR47894">
    <property type="entry name" value="HTH-TYPE TRANSCRIPTIONAL REGULATOR GADX"/>
    <property type="match status" value="1"/>
</dbReference>
<dbReference type="GO" id="GO:0005829">
    <property type="term" value="C:cytosol"/>
    <property type="evidence" value="ECO:0007669"/>
    <property type="project" value="TreeGrafter"/>
</dbReference>
<gene>
    <name evidence="5" type="ORF">CFBP7129_28950</name>
</gene>
<keyword evidence="1" id="KW-0805">Transcription regulation</keyword>
<feature type="domain" description="HTH araC/xylS-type" evidence="4">
    <location>
        <begin position="228"/>
        <end position="326"/>
    </location>
</feature>
<dbReference type="Proteomes" id="UP000298649">
    <property type="component" value="Plasmid pAtCFBP7129b"/>
</dbReference>
<keyword evidence="2" id="KW-0238">DNA-binding</keyword>